<dbReference type="HOGENOM" id="CLU_2378797_0_0_1"/>
<evidence type="ECO:0008006" key="2">
    <source>
        <dbReference type="Google" id="ProtNLM"/>
    </source>
</evidence>
<feature type="non-terminal residue" evidence="1">
    <location>
        <position position="95"/>
    </location>
</feature>
<sequence>MQEASMRLTADNTSCCAAAKVVSYLRLQCTPTNIKEEFFIAILLGSLPDSYNSLINALESRPEKDLTISLVKRKFIDEYHRRTGNITVMNEKQDK</sequence>
<proteinExistence type="predicted"/>
<dbReference type="EMBL" id="GL762201">
    <property type="protein sequence ID" value="EFZ21850.1"/>
    <property type="molecule type" value="Genomic_DNA"/>
</dbReference>
<organism>
    <name type="scientific">Solenopsis invicta</name>
    <name type="common">Red imported fire ant</name>
    <name type="synonym">Solenopsis wagneri</name>
    <dbReference type="NCBI Taxonomy" id="13686"/>
    <lineage>
        <taxon>Eukaryota</taxon>
        <taxon>Metazoa</taxon>
        <taxon>Ecdysozoa</taxon>
        <taxon>Arthropoda</taxon>
        <taxon>Hexapoda</taxon>
        <taxon>Insecta</taxon>
        <taxon>Pterygota</taxon>
        <taxon>Neoptera</taxon>
        <taxon>Endopterygota</taxon>
        <taxon>Hymenoptera</taxon>
        <taxon>Apocrita</taxon>
        <taxon>Aculeata</taxon>
        <taxon>Formicoidea</taxon>
        <taxon>Formicidae</taxon>
        <taxon>Myrmicinae</taxon>
        <taxon>Solenopsis</taxon>
    </lineage>
</organism>
<evidence type="ECO:0000313" key="1">
    <source>
        <dbReference type="EMBL" id="EFZ21850.1"/>
    </source>
</evidence>
<gene>
    <name evidence="1" type="ORF">SINV_11922</name>
</gene>
<dbReference type="Pfam" id="PF14223">
    <property type="entry name" value="Retrotran_gag_2"/>
    <property type="match status" value="1"/>
</dbReference>
<accession>E9IC55</accession>
<protein>
    <recommendedName>
        <fullName evidence="2">Retrovirus-related Pol polyprotein from transposon TNT 1-94</fullName>
    </recommendedName>
</protein>
<name>E9IC55_SOLIN</name>
<reference evidence="1" key="1">
    <citation type="journal article" date="2011" name="Proc. Natl. Acad. Sci. U.S.A.">
        <title>The genome of the fire ant Solenopsis invicta.</title>
        <authorList>
            <person name="Wurm Y."/>
            <person name="Wang J."/>
            <person name="Riba-Grognuz O."/>
            <person name="Corona M."/>
            <person name="Nygaard S."/>
            <person name="Hunt B.G."/>
            <person name="Ingram K.K."/>
            <person name="Falquet L."/>
            <person name="Nipitwattanaphon M."/>
            <person name="Gotzek D."/>
            <person name="Dijkstra M.B."/>
            <person name="Oettler J."/>
            <person name="Comtesse F."/>
            <person name="Shih C.J."/>
            <person name="Wu W.J."/>
            <person name="Yang C.C."/>
            <person name="Thomas J."/>
            <person name="Beaudoing E."/>
            <person name="Pradervand S."/>
            <person name="Flegel V."/>
            <person name="Cook E.D."/>
            <person name="Fabbretti R."/>
            <person name="Stockinger H."/>
            <person name="Long L."/>
            <person name="Farmerie W.G."/>
            <person name="Oakey J."/>
            <person name="Boomsma J.J."/>
            <person name="Pamilo P."/>
            <person name="Yi S.V."/>
            <person name="Heinze J."/>
            <person name="Goodisman M.A."/>
            <person name="Farinelli L."/>
            <person name="Harshman K."/>
            <person name="Hulo N."/>
            <person name="Cerutti L."/>
            <person name="Xenarios I."/>
            <person name="Shoemaker D."/>
            <person name="Keller L."/>
        </authorList>
    </citation>
    <scope>NUCLEOTIDE SEQUENCE [LARGE SCALE GENOMIC DNA]</scope>
</reference>
<dbReference type="AlphaFoldDB" id="E9IC55"/>